<dbReference type="GO" id="GO:0005524">
    <property type="term" value="F:ATP binding"/>
    <property type="evidence" value="ECO:0007669"/>
    <property type="project" value="InterPro"/>
</dbReference>
<feature type="domain" description="Helicase C-terminal" evidence="2">
    <location>
        <begin position="257"/>
        <end position="394"/>
    </location>
</feature>
<dbReference type="InterPro" id="IPR050496">
    <property type="entry name" value="SNF2_RAD54_helicase_repair"/>
</dbReference>
<evidence type="ECO:0000259" key="2">
    <source>
        <dbReference type="PROSITE" id="PS51194"/>
    </source>
</evidence>
<dbReference type="Proteomes" id="UP000192368">
    <property type="component" value="Unassembled WGS sequence"/>
</dbReference>
<organism evidence="3 4">
    <name type="scientific">Peptoniphilus asaccharolyticus DSM 20463</name>
    <dbReference type="NCBI Taxonomy" id="573058"/>
    <lineage>
        <taxon>Bacteria</taxon>
        <taxon>Bacillati</taxon>
        <taxon>Bacillota</taxon>
        <taxon>Tissierellia</taxon>
        <taxon>Tissierellales</taxon>
        <taxon>Peptoniphilaceae</taxon>
        <taxon>Peptoniphilus</taxon>
    </lineage>
</organism>
<dbReference type="SUPFAM" id="SSF52540">
    <property type="entry name" value="P-loop containing nucleoside triphosphate hydrolases"/>
    <property type="match status" value="2"/>
</dbReference>
<dbReference type="PROSITE" id="PS51192">
    <property type="entry name" value="HELICASE_ATP_BIND_1"/>
    <property type="match status" value="1"/>
</dbReference>
<dbReference type="InterPro" id="IPR027417">
    <property type="entry name" value="P-loop_NTPase"/>
</dbReference>
<evidence type="ECO:0000259" key="1">
    <source>
        <dbReference type="PROSITE" id="PS51192"/>
    </source>
</evidence>
<dbReference type="InterPro" id="IPR014001">
    <property type="entry name" value="Helicase_ATP-bd"/>
</dbReference>
<evidence type="ECO:0000313" key="4">
    <source>
        <dbReference type="Proteomes" id="UP000192368"/>
    </source>
</evidence>
<dbReference type="AlphaFoldDB" id="A0A1W1UZM2"/>
<dbReference type="InterPro" id="IPR001650">
    <property type="entry name" value="Helicase_C-like"/>
</dbReference>
<name>A0A1W1UZM2_PEPAS</name>
<gene>
    <name evidence="3" type="ORF">SAMN00017477_0909</name>
</gene>
<dbReference type="GO" id="GO:0045003">
    <property type="term" value="P:double-strand break repair via synthesis-dependent strand annealing"/>
    <property type="evidence" value="ECO:0007669"/>
    <property type="project" value="TreeGrafter"/>
</dbReference>
<dbReference type="GO" id="GO:0004386">
    <property type="term" value="F:helicase activity"/>
    <property type="evidence" value="ECO:0007669"/>
    <property type="project" value="UniProtKB-KW"/>
</dbReference>
<keyword evidence="4" id="KW-1185">Reference proteome</keyword>
<dbReference type="OrthoDB" id="9760715at2"/>
<dbReference type="Gene3D" id="3.40.50.10810">
    <property type="entry name" value="Tandem AAA-ATPase domain"/>
    <property type="match status" value="1"/>
</dbReference>
<evidence type="ECO:0000313" key="3">
    <source>
        <dbReference type="EMBL" id="SMB86529.1"/>
    </source>
</evidence>
<proteinExistence type="predicted"/>
<dbReference type="PANTHER" id="PTHR45629:SF7">
    <property type="entry name" value="DNA EXCISION REPAIR PROTEIN ERCC-6-RELATED"/>
    <property type="match status" value="1"/>
</dbReference>
<dbReference type="GO" id="GO:0015616">
    <property type="term" value="F:DNA translocase activity"/>
    <property type="evidence" value="ECO:0007669"/>
    <property type="project" value="TreeGrafter"/>
</dbReference>
<dbReference type="InterPro" id="IPR038718">
    <property type="entry name" value="SNF2-like_sf"/>
</dbReference>
<dbReference type="EMBL" id="FWWR01000009">
    <property type="protein sequence ID" value="SMB86529.1"/>
    <property type="molecule type" value="Genomic_DNA"/>
</dbReference>
<dbReference type="Gene3D" id="3.40.50.300">
    <property type="entry name" value="P-loop containing nucleotide triphosphate hydrolases"/>
    <property type="match status" value="1"/>
</dbReference>
<accession>A0A1W1UZM2</accession>
<dbReference type="RefSeq" id="WP_084230546.1">
    <property type="nucleotide sequence ID" value="NZ_FWWR01000009.1"/>
</dbReference>
<keyword evidence="3" id="KW-0547">Nucleotide-binding</keyword>
<keyword evidence="3" id="KW-0347">Helicase</keyword>
<dbReference type="PROSITE" id="PS51194">
    <property type="entry name" value="HELICASE_CTER"/>
    <property type="match status" value="1"/>
</dbReference>
<keyword evidence="3" id="KW-0067">ATP-binding</keyword>
<dbReference type="PANTHER" id="PTHR45629">
    <property type="entry name" value="SNF2/RAD54 FAMILY MEMBER"/>
    <property type="match status" value="1"/>
</dbReference>
<protein>
    <submittedName>
        <fullName evidence="3">Helicase conserved C-terminal domain-containing protein</fullName>
    </submittedName>
</protein>
<dbReference type="InterPro" id="IPR000330">
    <property type="entry name" value="SNF2_N"/>
</dbReference>
<dbReference type="STRING" id="573058.SAMN00017477_0909"/>
<keyword evidence="3" id="KW-0378">Hydrolase</keyword>
<reference evidence="4" key="1">
    <citation type="submission" date="2017-04" db="EMBL/GenBank/DDBJ databases">
        <authorList>
            <person name="Varghese N."/>
            <person name="Submissions S."/>
        </authorList>
    </citation>
    <scope>NUCLEOTIDE SEQUENCE [LARGE SCALE GENOMIC DNA]</scope>
    <source>
        <strain evidence="4">DSM 20463</strain>
    </source>
</reference>
<feature type="domain" description="Helicase ATP-binding" evidence="1">
    <location>
        <begin position="1"/>
        <end position="144"/>
    </location>
</feature>
<dbReference type="Pfam" id="PF00271">
    <property type="entry name" value="Helicase_C"/>
    <property type="match status" value="1"/>
</dbReference>
<dbReference type="Pfam" id="PF00176">
    <property type="entry name" value="SNF2-rel_dom"/>
    <property type="match status" value="1"/>
</dbReference>
<sequence length="394" mass="46414">MGLGKTFVGSEKLIQLGEKINLVVCQKSKINDWYHHFCEFYGVGNVIFNLTNKQEFDQFINFPKYNQNLIGIINYDLIFRRPELLKLKDFTLLLDESSQIQNDKAKRTEFILKLKSKNNILLSGTPVSGKYENLWSQAQLIGWNISKRVYAKQFIKFKEIQVEGLPIKIVDGYKNVDRLKQKFRDNGAVFLKTEEVLNLPDQNFINISCELNPEYKKFKKSKIISINNKDFIGSRILTFRLYLRMMAGLFNKNKLDAFKDLVDSTNDRLIVFYNFKEELNLLKEHCSRDHISYVNGDIEDLEAYENYEDSITFIQYQAGAMGLNLQKANKIIYFSPTESSELFEQSKKRIHRVGQDKHCFYYLLITKNSIEEKIYENLKQRRNYTNELFKKDIS</sequence>